<evidence type="ECO:0000259" key="4">
    <source>
        <dbReference type="Pfam" id="PF08621"/>
    </source>
</evidence>
<dbReference type="InterPro" id="IPR013929">
    <property type="entry name" value="RPAP1_C"/>
</dbReference>
<dbReference type="GeneID" id="5231898"/>
<dbReference type="PANTHER" id="PTHR21483:SF18">
    <property type="entry name" value="RNA POLYMERASE II-ASSOCIATED PROTEIN 1"/>
    <property type="match status" value="1"/>
</dbReference>
<dbReference type="FunCoup" id="A5E2E2">
    <property type="interactions" value="158"/>
</dbReference>
<dbReference type="OMA" id="TQRCIAI"/>
<dbReference type="InterPro" id="IPR039913">
    <property type="entry name" value="RPAP1/Rba50"/>
</dbReference>
<sequence>MDFVGEIIEHEIEEPTAPLAPTTQGSDLLNTGFPDPLNHKKRYNSRWTMKRGAKPATSKVDDVRIKPVSKGNTTATTTTSTTTTTTTTTGGSSLLSDNRDEQTEPVSEAEQINQENIAKLNLMTDAEIMAERESILKQLNPKLVQSLIQRLQKRDKGPTSEGHKEGSDHTHRHQHAEGYNGWIGGMKTERGIQDLSQLDKADVDKALGFDLNLNLDGETKRAGTRARKTVTFDDNNLATVDGEQTVENFTHKGGYLGPQGELELLLEPQSEQEVLDKVAPKDYQIIDSDDEEMNNDTVHFTKPNNSDPDLDINDPDFFDKLHEKYYPDLPKETEKLSWMTKPMPVQVSTTYESISDMRFDFKGNLVQINIDKEDVTDSLNGGSREGKGEIPTYLGLHHHSENPHMAGYTLSELAHLSRSTQPGQRCISIQTLGRLLHKLGKHEFNILPINESQGDFGNESESDANLKEMMHHFESMMWDLVDELRIVESLTEAADEKRTRNLSVRNYAIEALWLLKTGGGRPAREEIKDAMAIAV</sequence>
<dbReference type="InParanoid" id="A5E2E2"/>
<evidence type="ECO:0000256" key="2">
    <source>
        <dbReference type="SAM" id="MobiDB-lite"/>
    </source>
</evidence>
<dbReference type="Proteomes" id="UP000001996">
    <property type="component" value="Unassembled WGS sequence"/>
</dbReference>
<dbReference type="HOGENOM" id="CLU_031074_0_0_1"/>
<dbReference type="PANTHER" id="PTHR21483">
    <property type="entry name" value="RNA POLYMERASE II-ASSOCIATED PROTEIN 1"/>
    <property type="match status" value="1"/>
</dbReference>
<dbReference type="EMBL" id="CH981528">
    <property type="protein sequence ID" value="EDK45600.1"/>
    <property type="molecule type" value="Genomic_DNA"/>
</dbReference>
<keyword evidence="6" id="KW-1185">Reference proteome</keyword>
<dbReference type="AlphaFoldDB" id="A5E2E2"/>
<protein>
    <recommendedName>
        <fullName evidence="7">RNA polymerase II-associated protein RBA50</fullName>
    </recommendedName>
</protein>
<comment type="similarity">
    <text evidence="1">Belongs to the RPAP1 family.</text>
</comment>
<dbReference type="Pfam" id="PF08621">
    <property type="entry name" value="RPAP1_N"/>
    <property type="match status" value="1"/>
</dbReference>
<feature type="region of interest" description="Disordered" evidence="2">
    <location>
        <begin position="66"/>
        <end position="112"/>
    </location>
</feature>
<dbReference type="KEGG" id="lel:PVL30_004605"/>
<dbReference type="GO" id="GO:0006366">
    <property type="term" value="P:transcription by RNA polymerase II"/>
    <property type="evidence" value="ECO:0007669"/>
    <property type="project" value="EnsemblFungi"/>
</dbReference>
<reference evidence="5 6" key="1">
    <citation type="journal article" date="2009" name="Nature">
        <title>Evolution of pathogenicity and sexual reproduction in eight Candida genomes.</title>
        <authorList>
            <person name="Butler G."/>
            <person name="Rasmussen M.D."/>
            <person name="Lin M.F."/>
            <person name="Santos M.A."/>
            <person name="Sakthikumar S."/>
            <person name="Munro C.A."/>
            <person name="Rheinbay E."/>
            <person name="Grabherr M."/>
            <person name="Forche A."/>
            <person name="Reedy J.L."/>
            <person name="Agrafioti I."/>
            <person name="Arnaud M.B."/>
            <person name="Bates S."/>
            <person name="Brown A.J."/>
            <person name="Brunke S."/>
            <person name="Costanzo M.C."/>
            <person name="Fitzpatrick D.A."/>
            <person name="de Groot P.W."/>
            <person name="Harris D."/>
            <person name="Hoyer L.L."/>
            <person name="Hube B."/>
            <person name="Klis F.M."/>
            <person name="Kodira C."/>
            <person name="Lennard N."/>
            <person name="Logue M.E."/>
            <person name="Martin R."/>
            <person name="Neiman A.M."/>
            <person name="Nikolaou E."/>
            <person name="Quail M.A."/>
            <person name="Quinn J."/>
            <person name="Santos M.C."/>
            <person name="Schmitzberger F.F."/>
            <person name="Sherlock G."/>
            <person name="Shah P."/>
            <person name="Silverstein K.A."/>
            <person name="Skrzypek M.S."/>
            <person name="Soll D."/>
            <person name="Staggs R."/>
            <person name="Stansfield I."/>
            <person name="Stumpf M.P."/>
            <person name="Sudbery P.E."/>
            <person name="Srikantha T."/>
            <person name="Zeng Q."/>
            <person name="Berman J."/>
            <person name="Berriman M."/>
            <person name="Heitman J."/>
            <person name="Gow N.A."/>
            <person name="Lorenz M.C."/>
            <person name="Birren B.W."/>
            <person name="Kellis M."/>
            <person name="Cuomo C.A."/>
        </authorList>
    </citation>
    <scope>NUCLEOTIDE SEQUENCE [LARGE SCALE GENOMIC DNA]</scope>
    <source>
        <strain evidence="6">ATCC 11503 / BCRC 21390 / CBS 2605 / JCM 1781 / NBRC 1676 / NRRL YB-4239</strain>
    </source>
</reference>
<proteinExistence type="inferred from homology"/>
<evidence type="ECO:0008006" key="7">
    <source>
        <dbReference type="Google" id="ProtNLM"/>
    </source>
</evidence>
<name>A5E2E2_LODEL</name>
<dbReference type="Pfam" id="PF08620">
    <property type="entry name" value="RPAP1_C"/>
    <property type="match status" value="1"/>
</dbReference>
<feature type="domain" description="RPAP1 C-terminal" evidence="3">
    <location>
        <begin position="356"/>
        <end position="439"/>
    </location>
</feature>
<dbReference type="OrthoDB" id="348201at2759"/>
<evidence type="ECO:0000313" key="6">
    <source>
        <dbReference type="Proteomes" id="UP000001996"/>
    </source>
</evidence>
<feature type="compositionally biased region" description="Basic and acidic residues" evidence="2">
    <location>
        <begin position="152"/>
        <end position="169"/>
    </location>
</feature>
<evidence type="ECO:0000256" key="1">
    <source>
        <dbReference type="ARBA" id="ARBA00009953"/>
    </source>
</evidence>
<feature type="region of interest" description="Disordered" evidence="2">
    <location>
        <begin position="150"/>
        <end position="175"/>
    </location>
</feature>
<feature type="region of interest" description="Disordered" evidence="2">
    <location>
        <begin position="14"/>
        <end position="41"/>
    </location>
</feature>
<dbReference type="VEuPathDB" id="FungiDB:LELG_03779"/>
<organism evidence="5 6">
    <name type="scientific">Lodderomyces elongisporus (strain ATCC 11503 / CBS 2605 / JCM 1781 / NBRC 1676 / NRRL YB-4239)</name>
    <name type="common">Yeast</name>
    <name type="synonym">Saccharomyces elongisporus</name>
    <dbReference type="NCBI Taxonomy" id="379508"/>
    <lineage>
        <taxon>Eukaryota</taxon>
        <taxon>Fungi</taxon>
        <taxon>Dikarya</taxon>
        <taxon>Ascomycota</taxon>
        <taxon>Saccharomycotina</taxon>
        <taxon>Pichiomycetes</taxon>
        <taxon>Debaryomycetaceae</taxon>
        <taxon>Candida/Lodderomyces clade</taxon>
        <taxon>Lodderomyces</taxon>
    </lineage>
</organism>
<evidence type="ECO:0000313" key="5">
    <source>
        <dbReference type="EMBL" id="EDK45600.1"/>
    </source>
</evidence>
<dbReference type="eggNOG" id="KOG1894">
    <property type="taxonomic scope" value="Eukaryota"/>
</dbReference>
<accession>A5E2E2</accession>
<feature type="domain" description="RPAP1 N-terminal" evidence="4">
    <location>
        <begin position="110"/>
        <end position="154"/>
    </location>
</feature>
<feature type="compositionally biased region" description="Low complexity" evidence="2">
    <location>
        <begin position="73"/>
        <end position="89"/>
    </location>
</feature>
<gene>
    <name evidence="5" type="ORF">LELG_03779</name>
</gene>
<dbReference type="InterPro" id="IPR013930">
    <property type="entry name" value="RPAP1_N"/>
</dbReference>
<evidence type="ECO:0000259" key="3">
    <source>
        <dbReference type="Pfam" id="PF08620"/>
    </source>
</evidence>